<proteinExistence type="predicted"/>
<feature type="transmembrane region" description="Helical" evidence="1">
    <location>
        <begin position="12"/>
        <end position="34"/>
    </location>
</feature>
<dbReference type="EMBL" id="LWBO01000004">
    <property type="protein sequence ID" value="OQP52361.1"/>
    <property type="molecule type" value="Genomic_DNA"/>
</dbReference>
<evidence type="ECO:0000256" key="1">
    <source>
        <dbReference type="SAM" id="Phobius"/>
    </source>
</evidence>
<dbReference type="Proteomes" id="UP000192277">
    <property type="component" value="Unassembled WGS sequence"/>
</dbReference>
<keyword evidence="1" id="KW-0812">Transmembrane</keyword>
<organism evidence="3 4">
    <name type="scientific">Niastella koreensis</name>
    <dbReference type="NCBI Taxonomy" id="354356"/>
    <lineage>
        <taxon>Bacteria</taxon>
        <taxon>Pseudomonadati</taxon>
        <taxon>Bacteroidota</taxon>
        <taxon>Chitinophagia</taxon>
        <taxon>Chitinophagales</taxon>
        <taxon>Chitinophagaceae</taxon>
        <taxon>Niastella</taxon>
    </lineage>
</organism>
<dbReference type="PANTHER" id="PTHR34220:SF7">
    <property type="entry name" value="SENSOR HISTIDINE KINASE YPDA"/>
    <property type="match status" value="1"/>
</dbReference>
<accession>A0ABX3P0S5</accession>
<feature type="transmembrane region" description="Helical" evidence="1">
    <location>
        <begin position="46"/>
        <end position="68"/>
    </location>
</feature>
<gene>
    <name evidence="3" type="ORF">A4D02_24530</name>
</gene>
<evidence type="ECO:0000259" key="2">
    <source>
        <dbReference type="Pfam" id="PF06580"/>
    </source>
</evidence>
<dbReference type="Pfam" id="PF06580">
    <property type="entry name" value="His_kinase"/>
    <property type="match status" value="1"/>
</dbReference>
<feature type="transmembrane region" description="Helical" evidence="1">
    <location>
        <begin position="118"/>
        <end position="136"/>
    </location>
</feature>
<keyword evidence="1" id="KW-1133">Transmembrane helix</keyword>
<dbReference type="InterPro" id="IPR050640">
    <property type="entry name" value="Bact_2-comp_sensor_kinase"/>
</dbReference>
<keyword evidence="4" id="KW-1185">Reference proteome</keyword>
<dbReference type="InterPro" id="IPR010559">
    <property type="entry name" value="Sig_transdc_His_kin_internal"/>
</dbReference>
<comment type="caution">
    <text evidence="3">The sequence shown here is derived from an EMBL/GenBank/DDBJ whole genome shotgun (WGS) entry which is preliminary data.</text>
</comment>
<dbReference type="RefSeq" id="WP_014220412.1">
    <property type="nucleotide sequence ID" value="NZ_LWBO01000004.1"/>
</dbReference>
<sequence>MHISRQNRQLIYIAGFINLLFLVLSVLFICYLWYDKGVYPEIVLKLLKFFLANSVCWVTDLLILLFFLPIVAHIKWARWFFYYFPSYLVTCSIGLLIANSPVYRFLSDEPMQSPISGPLIFVACFNTLSLIAIELIQSRSEQANIQLAYANMQAENSRLRVKSLEAQHEKLKSQLHPHFLFNSLTALKSLIHKDPVLAEDYLVKLSSFLRFSISHNEQHIVSLEEELKFSSYYLEMQKIRFRDALVYTVNIPATDLQNAFLPVFSLQLTIENAIKHNRLTQERPLYININYMESGWILVENNIQEKLYADRGDGVGLKNLSDRYKLLSQEDIHIVNDSQFFKVHLKVIRP</sequence>
<reference evidence="3 4" key="1">
    <citation type="submission" date="2016-04" db="EMBL/GenBank/DDBJ databases">
        <authorList>
            <person name="Chen L."/>
            <person name="Zhuang W."/>
            <person name="Wang G."/>
        </authorList>
    </citation>
    <scope>NUCLEOTIDE SEQUENCE [LARGE SCALE GENOMIC DNA]</scope>
    <source>
        <strain evidence="4">GR20</strain>
    </source>
</reference>
<evidence type="ECO:0000313" key="3">
    <source>
        <dbReference type="EMBL" id="OQP52361.1"/>
    </source>
</evidence>
<protein>
    <recommendedName>
        <fullName evidence="2">Signal transduction histidine kinase internal region domain-containing protein</fullName>
    </recommendedName>
</protein>
<name>A0ABX3P0S5_9BACT</name>
<feature type="domain" description="Signal transduction histidine kinase internal region" evidence="2">
    <location>
        <begin position="166"/>
        <end position="244"/>
    </location>
</feature>
<dbReference type="PANTHER" id="PTHR34220">
    <property type="entry name" value="SENSOR HISTIDINE KINASE YPDA"/>
    <property type="match status" value="1"/>
</dbReference>
<feature type="transmembrane region" description="Helical" evidence="1">
    <location>
        <begin position="80"/>
        <end position="98"/>
    </location>
</feature>
<keyword evidence="1" id="KW-0472">Membrane</keyword>
<evidence type="ECO:0000313" key="4">
    <source>
        <dbReference type="Proteomes" id="UP000192277"/>
    </source>
</evidence>